<evidence type="ECO:0008006" key="4">
    <source>
        <dbReference type="Google" id="ProtNLM"/>
    </source>
</evidence>
<protein>
    <recommendedName>
        <fullName evidence="4">DUF4412 domain-containing protein</fullName>
    </recommendedName>
</protein>
<proteinExistence type="predicted"/>
<name>A0A7K3WKP2_9FLAO</name>
<accession>A0A7K3WKP2</accession>
<keyword evidence="3" id="KW-1185">Reference proteome</keyword>
<dbReference type="AlphaFoldDB" id="A0A7K3WKP2"/>
<dbReference type="EMBL" id="JAAGVY010000001">
    <property type="protein sequence ID" value="NEN22064.1"/>
    <property type="molecule type" value="Genomic_DNA"/>
</dbReference>
<evidence type="ECO:0000313" key="2">
    <source>
        <dbReference type="EMBL" id="NEN22064.1"/>
    </source>
</evidence>
<feature type="chain" id="PRO_5029690778" description="DUF4412 domain-containing protein" evidence="1">
    <location>
        <begin position="21"/>
        <end position="240"/>
    </location>
</feature>
<feature type="signal peptide" evidence="1">
    <location>
        <begin position="1"/>
        <end position="20"/>
    </location>
</feature>
<reference evidence="2 3" key="1">
    <citation type="submission" date="2020-02" db="EMBL/GenBank/DDBJ databases">
        <title>Out from the shadows clarifying the taxonomy of the family Cryomorphaceae and related taxa by utilizing the GTDB taxonomic framework.</title>
        <authorList>
            <person name="Bowman J.P."/>
        </authorList>
    </citation>
    <scope>NUCLEOTIDE SEQUENCE [LARGE SCALE GENOMIC DNA]</scope>
    <source>
        <strain evidence="2 3">QSSC 1-22</strain>
    </source>
</reference>
<dbReference type="RefSeq" id="WP_163282780.1">
    <property type="nucleotide sequence ID" value="NZ_JAAGVY010000001.1"/>
</dbReference>
<dbReference type="Proteomes" id="UP000486602">
    <property type="component" value="Unassembled WGS sequence"/>
</dbReference>
<sequence length="240" mass="26660">MKIAISTVLFLLIFQFPGKAQTKDSANLLADITGSERISLPESFVFDKSLDITFSSGTKSNLSVLQYKFRYPENQAYMAMTITGQAEESREKNPEIVVDFETERIINFMCFSHTKMALIHTLTESKKDVRILKTDCSGLRPTEKSKLILGYNCTAYRFENESAKGTVWIAATVDSSLEKLFSGLGLSVLIDETQTGYILLMEAKELNSGELTKVAVNQVNVDDDYAIDSQSYVATAVPAN</sequence>
<organism evidence="2 3">
    <name type="scientific">Cryomorpha ignava</name>
    <dbReference type="NCBI Taxonomy" id="101383"/>
    <lineage>
        <taxon>Bacteria</taxon>
        <taxon>Pseudomonadati</taxon>
        <taxon>Bacteroidota</taxon>
        <taxon>Flavobacteriia</taxon>
        <taxon>Flavobacteriales</taxon>
        <taxon>Cryomorphaceae</taxon>
        <taxon>Cryomorpha</taxon>
    </lineage>
</organism>
<gene>
    <name evidence="2" type="ORF">G3O08_00920</name>
</gene>
<evidence type="ECO:0000256" key="1">
    <source>
        <dbReference type="SAM" id="SignalP"/>
    </source>
</evidence>
<comment type="caution">
    <text evidence="2">The sequence shown here is derived from an EMBL/GenBank/DDBJ whole genome shotgun (WGS) entry which is preliminary data.</text>
</comment>
<keyword evidence="1" id="KW-0732">Signal</keyword>
<evidence type="ECO:0000313" key="3">
    <source>
        <dbReference type="Proteomes" id="UP000486602"/>
    </source>
</evidence>